<feature type="transmembrane region" description="Helical" evidence="6">
    <location>
        <begin position="83"/>
        <end position="103"/>
    </location>
</feature>
<dbReference type="InterPro" id="IPR036259">
    <property type="entry name" value="MFS_trans_sf"/>
</dbReference>
<dbReference type="EMBL" id="CP002902">
    <property type="protein sequence ID" value="AEJ42574.1"/>
    <property type="molecule type" value="Genomic_DNA"/>
</dbReference>
<dbReference type="Pfam" id="PF07690">
    <property type="entry name" value="MFS_1"/>
    <property type="match status" value="1"/>
</dbReference>
<dbReference type="PANTHER" id="PTHR43683:SF1">
    <property type="entry name" value="MULTIDRUG EFFLUX PROTEIN YFMO"/>
    <property type="match status" value="1"/>
</dbReference>
<feature type="transmembrane region" description="Helical" evidence="6">
    <location>
        <begin position="299"/>
        <end position="321"/>
    </location>
</feature>
<dbReference type="AlphaFoldDB" id="F8IDA8"/>
<dbReference type="SUPFAM" id="SSF103473">
    <property type="entry name" value="MFS general substrate transporter"/>
    <property type="match status" value="1"/>
</dbReference>
<feature type="transmembrane region" description="Helical" evidence="6">
    <location>
        <begin position="273"/>
        <end position="292"/>
    </location>
</feature>
<feature type="transmembrane region" description="Helical" evidence="6">
    <location>
        <begin position="140"/>
        <end position="158"/>
    </location>
</feature>
<feature type="transmembrane region" description="Helical" evidence="6">
    <location>
        <begin position="387"/>
        <end position="409"/>
    </location>
</feature>
<dbReference type="CDD" id="cd17474">
    <property type="entry name" value="MFS_YfmO_like"/>
    <property type="match status" value="1"/>
</dbReference>
<reference evidence="9" key="2">
    <citation type="submission" date="2011-06" db="EMBL/GenBank/DDBJ databases">
        <title>The complete genome sequence of Alicyclobacillus acidocaldarius sp. Tc-4-1.</title>
        <authorList>
            <person name="Chen Y."/>
            <person name="He Y."/>
            <person name="Dong Z."/>
            <person name="Hu S."/>
        </authorList>
    </citation>
    <scope>NUCLEOTIDE SEQUENCE [LARGE SCALE GENOMIC DNA]</scope>
    <source>
        <strain evidence="9">Tc-4-1</strain>
    </source>
</reference>
<dbReference type="Gene3D" id="1.20.1250.20">
    <property type="entry name" value="MFS general substrate transporter like domains"/>
    <property type="match status" value="1"/>
</dbReference>
<name>F8IDA8_ALIAT</name>
<dbReference type="InterPro" id="IPR011701">
    <property type="entry name" value="MFS"/>
</dbReference>
<dbReference type="PATRIC" id="fig|1048834.4.peg.579"/>
<dbReference type="InterPro" id="IPR001958">
    <property type="entry name" value="Tet-R_TetA/multi-R_MdtG-like"/>
</dbReference>
<accession>F8IDA8</accession>
<comment type="subcellular location">
    <subcellularLocation>
        <location evidence="1">Cell membrane</location>
        <topology evidence="1">Multi-pass membrane protein</topology>
    </subcellularLocation>
</comment>
<dbReference type="GO" id="GO:0005886">
    <property type="term" value="C:plasma membrane"/>
    <property type="evidence" value="ECO:0007669"/>
    <property type="project" value="UniProtKB-SubCell"/>
</dbReference>
<evidence type="ECO:0000256" key="3">
    <source>
        <dbReference type="ARBA" id="ARBA00022692"/>
    </source>
</evidence>
<keyword evidence="4 6" id="KW-1133">Transmembrane helix</keyword>
<feature type="transmembrane region" description="Helical" evidence="6">
    <location>
        <begin position="238"/>
        <end position="261"/>
    </location>
</feature>
<protein>
    <submittedName>
        <fullName evidence="8">Major facilitator superfamily MFS_1</fullName>
    </submittedName>
</protein>
<keyword evidence="2" id="KW-0813">Transport</keyword>
<evidence type="ECO:0000259" key="7">
    <source>
        <dbReference type="PROSITE" id="PS50850"/>
    </source>
</evidence>
<feature type="domain" description="Major facilitator superfamily (MFS) profile" evidence="7">
    <location>
        <begin position="45"/>
        <end position="416"/>
    </location>
</feature>
<dbReference type="PRINTS" id="PR01035">
    <property type="entry name" value="TCRTETA"/>
</dbReference>
<dbReference type="GO" id="GO:0022857">
    <property type="term" value="F:transmembrane transporter activity"/>
    <property type="evidence" value="ECO:0007669"/>
    <property type="project" value="InterPro"/>
</dbReference>
<evidence type="ECO:0000313" key="8">
    <source>
        <dbReference type="EMBL" id="AEJ42574.1"/>
    </source>
</evidence>
<feature type="transmembrane region" description="Helical" evidence="6">
    <location>
        <begin position="364"/>
        <end position="381"/>
    </location>
</feature>
<proteinExistence type="predicted"/>
<evidence type="ECO:0000313" key="9">
    <source>
        <dbReference type="Proteomes" id="UP000000292"/>
    </source>
</evidence>
<evidence type="ECO:0000256" key="1">
    <source>
        <dbReference type="ARBA" id="ARBA00004651"/>
    </source>
</evidence>
<dbReference type="Proteomes" id="UP000000292">
    <property type="component" value="Chromosome"/>
</dbReference>
<evidence type="ECO:0000256" key="5">
    <source>
        <dbReference type="ARBA" id="ARBA00023136"/>
    </source>
</evidence>
<feature type="transmembrane region" description="Helical" evidence="6">
    <location>
        <begin position="110"/>
        <end position="128"/>
    </location>
</feature>
<keyword evidence="3 6" id="KW-0812">Transmembrane</keyword>
<dbReference type="eggNOG" id="COG2814">
    <property type="taxonomic scope" value="Bacteria"/>
</dbReference>
<feature type="transmembrane region" description="Helical" evidence="6">
    <location>
        <begin position="197"/>
        <end position="217"/>
    </location>
</feature>
<feature type="transmembrane region" description="Helical" evidence="6">
    <location>
        <begin position="327"/>
        <end position="352"/>
    </location>
</feature>
<dbReference type="PROSITE" id="PS50850">
    <property type="entry name" value="MFS"/>
    <property type="match status" value="1"/>
</dbReference>
<dbReference type="InterPro" id="IPR020846">
    <property type="entry name" value="MFS_dom"/>
</dbReference>
<dbReference type="InterPro" id="IPR053200">
    <property type="entry name" value="YfmO-like"/>
</dbReference>
<dbReference type="STRING" id="1048834.TC41_0615"/>
<dbReference type="KEGG" id="aad:TC41_0615"/>
<gene>
    <name evidence="8" type="ordered locus">TC41_0615</name>
</gene>
<dbReference type="PANTHER" id="PTHR43683">
    <property type="entry name" value="MULTIDRUG EFFLUX PROTEIN YFMO"/>
    <property type="match status" value="1"/>
</dbReference>
<evidence type="ECO:0000256" key="6">
    <source>
        <dbReference type="SAM" id="Phobius"/>
    </source>
</evidence>
<feature type="transmembrane region" description="Helical" evidence="6">
    <location>
        <begin position="170"/>
        <end position="191"/>
    </location>
</feature>
<reference evidence="8 9" key="1">
    <citation type="journal article" date="2011" name="J. Bacteriol.">
        <title>Complete Genome Sequence of Alicyclobacillus acidocaldarius Strain Tc-4-1.</title>
        <authorList>
            <person name="Chen Y."/>
            <person name="He Y."/>
            <person name="Zhang B."/>
            <person name="Yang J."/>
            <person name="Li W."/>
            <person name="Dong Z."/>
            <person name="Hu S."/>
        </authorList>
    </citation>
    <scope>NUCLEOTIDE SEQUENCE [LARGE SCALE GENOMIC DNA]</scope>
    <source>
        <strain evidence="8 9">Tc-4-1</strain>
    </source>
</reference>
<evidence type="ECO:0000256" key="4">
    <source>
        <dbReference type="ARBA" id="ARBA00022989"/>
    </source>
</evidence>
<dbReference type="HOGENOM" id="CLU_033995_0_0_9"/>
<keyword evidence="5 6" id="KW-0472">Membrane</keyword>
<organism evidence="8 9">
    <name type="scientific">Alicyclobacillus acidocaldarius (strain Tc-4-1)</name>
    <name type="common">Bacillus acidocaldarius</name>
    <dbReference type="NCBI Taxonomy" id="1048834"/>
    <lineage>
        <taxon>Bacteria</taxon>
        <taxon>Bacillati</taxon>
        <taxon>Bacillota</taxon>
        <taxon>Bacilli</taxon>
        <taxon>Bacillales</taxon>
        <taxon>Alicyclobacillaceae</taxon>
        <taxon>Alicyclobacillus</taxon>
    </lineage>
</organism>
<feature type="transmembrane region" description="Helical" evidence="6">
    <location>
        <begin position="44"/>
        <end position="63"/>
    </location>
</feature>
<sequence length="423" mass="44947">MSLNNLGLTLSLAVTRKEEFHVSAQPDVAQEFDHAESNILRQPAPVWAVAFACVVAFMGLGLVDPILPAISAQLHATKAQTELLFTSYMLVTGCMMVFTGFISTRIGPKYTLLCGLALIIVFSFLAGRSNSVGQIVGFRGGWGLGNAMFIATALSVIVSAARGTAASAIILYEAALGLGISVGPLLGGTLGEHSWRYPFYGVAMLMAIGFVAVLLFLRGVPKPAHRASIAAPFRALGHLSLLTLGLTSLFYNFGFFTLLGYGPYPLHMSAIGIGYTYFGWGILLAVTSVFVAPWLAEKFGILPVMYTILALFALDLLVMGLSVHSRLTLVICIILAGAFLGVNNTVITTAVMQAAPVERPTASAAYSFVRFVGGAVAPWLAGKLSDAVGPAMPFFIGCLGVVVAIMVLWMGRNHLRHIQYVAH</sequence>
<evidence type="ECO:0000256" key="2">
    <source>
        <dbReference type="ARBA" id="ARBA00022448"/>
    </source>
</evidence>